<evidence type="ECO:0000256" key="7">
    <source>
        <dbReference type="ARBA" id="ARBA00023242"/>
    </source>
</evidence>
<evidence type="ECO:0000256" key="6">
    <source>
        <dbReference type="ARBA" id="ARBA00023187"/>
    </source>
</evidence>
<dbReference type="GO" id="GO:0046540">
    <property type="term" value="C:U4/U6 x U5 tri-snRNP complex"/>
    <property type="evidence" value="ECO:0007669"/>
    <property type="project" value="InterPro"/>
</dbReference>
<evidence type="ECO:0000259" key="10">
    <source>
        <dbReference type="PROSITE" id="PS51358"/>
    </source>
</evidence>
<dbReference type="InterPro" id="IPR019175">
    <property type="entry name" value="Prp31_C"/>
</dbReference>
<dbReference type="GO" id="GO:0000244">
    <property type="term" value="P:spliceosomal tri-snRNP complex assembly"/>
    <property type="evidence" value="ECO:0007669"/>
    <property type="project" value="InterPro"/>
</dbReference>
<evidence type="ECO:0000313" key="12">
    <source>
        <dbReference type="Proteomes" id="UP000695562"/>
    </source>
</evidence>
<proteinExistence type="inferred from homology"/>
<feature type="compositionally biased region" description="Low complexity" evidence="9">
    <location>
        <begin position="23"/>
        <end position="42"/>
    </location>
</feature>
<dbReference type="PANTHER" id="PTHR13904:SF0">
    <property type="entry name" value="U4_U6 SMALL NUCLEAR RIBONUCLEOPROTEIN PRP31"/>
    <property type="match status" value="1"/>
</dbReference>
<keyword evidence="5" id="KW-0694">RNA-binding</keyword>
<dbReference type="InterPro" id="IPR036070">
    <property type="entry name" value="Nop_dom_sf"/>
</dbReference>
<dbReference type="GO" id="GO:0005687">
    <property type="term" value="C:U4 snRNP"/>
    <property type="evidence" value="ECO:0007669"/>
    <property type="project" value="TreeGrafter"/>
</dbReference>
<dbReference type="OrthoDB" id="4771285at2759"/>
<dbReference type="PANTHER" id="PTHR13904">
    <property type="entry name" value="PRE-MRNA SPLICING FACTOR PRP31"/>
    <property type="match status" value="1"/>
</dbReference>
<dbReference type="GO" id="GO:0003723">
    <property type="term" value="F:RNA binding"/>
    <property type="evidence" value="ECO:0007669"/>
    <property type="project" value="UniProtKB-KW"/>
</dbReference>
<comment type="caution">
    <text evidence="11">The sequence shown here is derived from an EMBL/GenBank/DDBJ whole genome shotgun (WGS) entry which is preliminary data.</text>
</comment>
<protein>
    <recommendedName>
        <fullName evidence="10">Nop domain-containing protein</fullName>
    </recommendedName>
</protein>
<evidence type="ECO:0000313" key="11">
    <source>
        <dbReference type="EMBL" id="KAF2076896.1"/>
    </source>
</evidence>
<dbReference type="EMBL" id="AJWJ01000045">
    <property type="protein sequence ID" value="KAF2076896.1"/>
    <property type="molecule type" value="Genomic_DNA"/>
</dbReference>
<sequence>MSTFADKFLEDFNDFDDTPPPTTTNDTSTATTTTTTTTGVNNNDDDQDMINNNDNEINVGDLDDLMLTDEMLEKKQNELISKLKDQPIEQVAKLSTSNKLLSLMKRVDEQMSQALPEKGVKTLQSGKEHQLIIECNTMVQEIQHEIYLIHKYIKEKYSKKFPELESSVHNPLDYINVVKRIRNENDLKNIELGDLLPRSTIMVLVVTLSSTTGKNLDEKEMDKVLNACDMAIQLDETKKKVLTYLESRMTYIAPNISILLGGNIASKLIGIAGSIQKLSMIPAGHLQTLGADKTTLSGLSGVSNKKFQSGLISQCDLVKQAPLALKIKALRILTGRVSLAARIDAQQDSSLYGEMGRKYRDEIMEKIEKLQEPPPPKLDKALPAPDDTKKKKRGAQNRMAFAVEEKTIGDTGVGMGMIGGETGKLRLHAQDKGILKKKKLEQKNYGSGTATGTTTAASSMSGLQSVAITPAQGLLLSITQNDREAQLANKTEKYFGSNSLKRKSEE</sequence>
<evidence type="ECO:0000256" key="1">
    <source>
        <dbReference type="ARBA" id="ARBA00004123"/>
    </source>
</evidence>
<evidence type="ECO:0000256" key="3">
    <source>
        <dbReference type="ARBA" id="ARBA00022664"/>
    </source>
</evidence>
<evidence type="ECO:0000256" key="4">
    <source>
        <dbReference type="ARBA" id="ARBA00022728"/>
    </source>
</evidence>
<dbReference type="PROSITE" id="PS51358">
    <property type="entry name" value="NOP"/>
    <property type="match status" value="1"/>
</dbReference>
<reference evidence="11" key="1">
    <citation type="submission" date="2020-01" db="EMBL/GenBank/DDBJ databases">
        <title>Development of genomics and gene disruption for Polysphondylium violaceum indicates a role for the polyketide synthase stlB in stalk morphogenesis.</title>
        <authorList>
            <person name="Narita B."/>
            <person name="Kawabe Y."/>
            <person name="Kin K."/>
            <person name="Saito T."/>
            <person name="Gibbs R."/>
            <person name="Kuspa A."/>
            <person name="Muzny D."/>
            <person name="Queller D."/>
            <person name="Richards S."/>
            <person name="Strassman J."/>
            <person name="Sucgang R."/>
            <person name="Worley K."/>
            <person name="Schaap P."/>
        </authorList>
    </citation>
    <scope>NUCLEOTIDE SEQUENCE</scope>
    <source>
        <strain evidence="11">QSvi11</strain>
    </source>
</reference>
<keyword evidence="4" id="KW-0747">Spliceosome</keyword>
<dbReference type="InterPro" id="IPR042239">
    <property type="entry name" value="Nop_C"/>
</dbReference>
<dbReference type="FunFam" id="1.10.287.4070:FF:000003">
    <property type="entry name" value="U4/U6 small nuclear ribonucleoprotein PRP31"/>
    <property type="match status" value="1"/>
</dbReference>
<dbReference type="InterPro" id="IPR027105">
    <property type="entry name" value="Prp31"/>
</dbReference>
<dbReference type="Pfam" id="PF01798">
    <property type="entry name" value="Nop"/>
    <property type="match status" value="1"/>
</dbReference>
<dbReference type="SUPFAM" id="SSF89124">
    <property type="entry name" value="Nop domain"/>
    <property type="match status" value="1"/>
</dbReference>
<name>A0A8J4PZI8_9MYCE</name>
<feature type="region of interest" description="Disordered" evidence="9">
    <location>
        <begin position="368"/>
        <end position="398"/>
    </location>
</feature>
<keyword evidence="8" id="KW-0687">Ribonucleoprotein</keyword>
<gene>
    <name evidence="11" type="ORF">CYY_001799</name>
</gene>
<comment type="subcellular location">
    <subcellularLocation>
        <location evidence="1">Nucleus</location>
    </subcellularLocation>
</comment>
<dbReference type="SMART" id="SM00931">
    <property type="entry name" value="NOSIC"/>
    <property type="match status" value="1"/>
</dbReference>
<dbReference type="Gene3D" id="1.10.246.90">
    <property type="entry name" value="Nop domain"/>
    <property type="match status" value="1"/>
</dbReference>
<keyword evidence="6" id="KW-0508">mRNA splicing</keyword>
<dbReference type="GO" id="GO:0071011">
    <property type="term" value="C:precatalytic spliceosome"/>
    <property type="evidence" value="ECO:0007669"/>
    <property type="project" value="TreeGrafter"/>
</dbReference>
<comment type="similarity">
    <text evidence="2">Belongs to the PRP31 family.</text>
</comment>
<feature type="domain" description="Nop" evidence="10">
    <location>
        <begin position="252"/>
        <end position="372"/>
    </location>
</feature>
<keyword evidence="12" id="KW-1185">Reference proteome</keyword>
<dbReference type="Pfam" id="PF09785">
    <property type="entry name" value="Prp31_C"/>
    <property type="match status" value="1"/>
</dbReference>
<accession>A0A8J4PZI8</accession>
<evidence type="ECO:0000256" key="2">
    <source>
        <dbReference type="ARBA" id="ARBA00005572"/>
    </source>
</evidence>
<dbReference type="AlphaFoldDB" id="A0A8J4PZI8"/>
<organism evidence="11 12">
    <name type="scientific">Polysphondylium violaceum</name>
    <dbReference type="NCBI Taxonomy" id="133409"/>
    <lineage>
        <taxon>Eukaryota</taxon>
        <taxon>Amoebozoa</taxon>
        <taxon>Evosea</taxon>
        <taxon>Eumycetozoa</taxon>
        <taxon>Dictyostelia</taxon>
        <taxon>Dictyosteliales</taxon>
        <taxon>Dictyosteliaceae</taxon>
        <taxon>Polysphondylium</taxon>
    </lineage>
</organism>
<dbReference type="Gene3D" id="1.10.287.4070">
    <property type="match status" value="1"/>
</dbReference>
<evidence type="ECO:0000256" key="9">
    <source>
        <dbReference type="SAM" id="MobiDB-lite"/>
    </source>
</evidence>
<evidence type="ECO:0000256" key="8">
    <source>
        <dbReference type="ARBA" id="ARBA00023274"/>
    </source>
</evidence>
<feature type="region of interest" description="Disordered" evidence="9">
    <location>
        <begin position="10"/>
        <end position="47"/>
    </location>
</feature>
<keyword evidence="3" id="KW-0507">mRNA processing</keyword>
<dbReference type="Proteomes" id="UP000695562">
    <property type="component" value="Unassembled WGS sequence"/>
</dbReference>
<keyword evidence="7" id="KW-0539">Nucleus</keyword>
<evidence type="ECO:0000256" key="5">
    <source>
        <dbReference type="ARBA" id="ARBA00022884"/>
    </source>
</evidence>
<dbReference type="InterPro" id="IPR002687">
    <property type="entry name" value="Nop_dom"/>
</dbReference>
<dbReference type="InterPro" id="IPR012976">
    <property type="entry name" value="NOSIC"/>
</dbReference>